<dbReference type="GO" id="GO:0005730">
    <property type="term" value="C:nucleolus"/>
    <property type="evidence" value="ECO:0007669"/>
    <property type="project" value="TreeGrafter"/>
</dbReference>
<dbReference type="FunFam" id="3.10.50.40:FF:000006">
    <property type="entry name" value="Peptidyl-prolyl cis-trans isomerase"/>
    <property type="match status" value="1"/>
</dbReference>
<dbReference type="SUPFAM" id="SSF69203">
    <property type="entry name" value="Nucleoplasmin-like core domain"/>
    <property type="match status" value="1"/>
</dbReference>
<name>A0A0A9XKR1_LYGHE</name>
<evidence type="ECO:0000256" key="4">
    <source>
        <dbReference type="ARBA" id="ARBA00023235"/>
    </source>
</evidence>
<proteinExistence type="predicted"/>
<dbReference type="EC" id="5.2.1.8" evidence="2 5"/>
<dbReference type="InterPro" id="IPR036824">
    <property type="entry name" value="Nucleoplasmin_core_dom_sf"/>
</dbReference>
<dbReference type="PANTHER" id="PTHR43811">
    <property type="entry name" value="FKBP-TYPE PEPTIDYL-PROLYL CIS-TRANS ISOMERASE FKPA"/>
    <property type="match status" value="1"/>
</dbReference>
<dbReference type="PROSITE" id="PS50059">
    <property type="entry name" value="FKBP_PPIASE"/>
    <property type="match status" value="1"/>
</dbReference>
<comment type="catalytic activity">
    <reaction evidence="1 5">
        <text>[protein]-peptidylproline (omega=180) = [protein]-peptidylproline (omega=0)</text>
        <dbReference type="Rhea" id="RHEA:16237"/>
        <dbReference type="Rhea" id="RHEA-COMP:10747"/>
        <dbReference type="Rhea" id="RHEA-COMP:10748"/>
        <dbReference type="ChEBI" id="CHEBI:83833"/>
        <dbReference type="ChEBI" id="CHEBI:83834"/>
        <dbReference type="EC" id="5.2.1.8"/>
    </reaction>
</comment>
<dbReference type="Gene3D" id="2.60.120.340">
    <property type="entry name" value="Nucleoplasmin core domain"/>
    <property type="match status" value="1"/>
</dbReference>
<reference evidence="9" key="1">
    <citation type="journal article" date="2014" name="PLoS ONE">
        <title>Transcriptome-Based Identification of ABC Transporters in the Western Tarnished Plant Bug Lygus hesperus.</title>
        <authorList>
            <person name="Hull J.J."/>
            <person name="Chaney K."/>
            <person name="Geib S.M."/>
            <person name="Fabrick J.A."/>
            <person name="Brent C.S."/>
            <person name="Walsh D."/>
            <person name="Lavine L.C."/>
        </authorList>
    </citation>
    <scope>NUCLEOTIDE SEQUENCE</scope>
</reference>
<dbReference type="GO" id="GO:0000785">
    <property type="term" value="C:chromatin"/>
    <property type="evidence" value="ECO:0007669"/>
    <property type="project" value="TreeGrafter"/>
</dbReference>
<dbReference type="PANTHER" id="PTHR43811:SF19">
    <property type="entry name" value="39 KDA FK506-BINDING NUCLEAR PROTEIN"/>
    <property type="match status" value="1"/>
</dbReference>
<evidence type="ECO:0000256" key="1">
    <source>
        <dbReference type="ARBA" id="ARBA00000971"/>
    </source>
</evidence>
<feature type="compositionally biased region" description="Acidic residues" evidence="6">
    <location>
        <begin position="225"/>
        <end position="249"/>
    </location>
</feature>
<dbReference type="InterPro" id="IPR046357">
    <property type="entry name" value="PPIase_dom_sf"/>
</dbReference>
<sequence length="423" mass="46966">APFFLSETCAVSRVVCCVANHLNFQFFIHIIVHLSCIMTSMFWGLRLEPGKRYSTTVGRSFHVSMAALDCASVKNENEVNSVMLEETESSVPFILCNLQKQKTLQCSLDLNFMTGDRITFFCKGNGTIHLSGYVHEDPDEDDYGNLLGEEEEDEEAEDEEEDEEEVEEGDALPKGKKQLKANGLTGKRPNESPQKAGKKPKLDKSAEDDSDDDEDIDDLMGLKDSDDEDEDDDDEDEDEEESEEDEEESSTPQKQQKQVQKNKNAQSNKAEKQPQNGVQLSKKEKKKEAAKQKNEAAATQKQQKDQPEVAQKKTIQGGVQIKDIRVGSGNVCKPGQKATVYYVGRLKDNNKVFDSAKKGNGFTFAVGKGEVIKGWDVGVVGMKVGGKRTIICPPNMAYGQRGSPPTIPPNSSLVFEVELRHTK</sequence>
<evidence type="ECO:0000256" key="7">
    <source>
        <dbReference type="SAM" id="Phobius"/>
    </source>
</evidence>
<reference evidence="9" key="2">
    <citation type="submission" date="2014-07" db="EMBL/GenBank/DDBJ databases">
        <authorList>
            <person name="Hull J."/>
        </authorList>
    </citation>
    <scope>NUCLEOTIDE SEQUENCE</scope>
</reference>
<evidence type="ECO:0000256" key="2">
    <source>
        <dbReference type="ARBA" id="ARBA00013194"/>
    </source>
</evidence>
<feature type="compositionally biased region" description="Basic and acidic residues" evidence="6">
    <location>
        <begin position="302"/>
        <end position="311"/>
    </location>
</feature>
<evidence type="ECO:0000259" key="8">
    <source>
        <dbReference type="PROSITE" id="PS50059"/>
    </source>
</evidence>
<evidence type="ECO:0000256" key="3">
    <source>
        <dbReference type="ARBA" id="ARBA00023110"/>
    </source>
</evidence>
<evidence type="ECO:0000256" key="5">
    <source>
        <dbReference type="PROSITE-ProRule" id="PRU00277"/>
    </source>
</evidence>
<dbReference type="InterPro" id="IPR023566">
    <property type="entry name" value="PPIase_Fpr3/Fpr4-like"/>
</dbReference>
<dbReference type="PIRSF" id="PIRSF001473">
    <property type="entry name" value="FK506-bp_FPR3"/>
    <property type="match status" value="1"/>
</dbReference>
<dbReference type="Pfam" id="PF00254">
    <property type="entry name" value="FKBP_C"/>
    <property type="match status" value="1"/>
</dbReference>
<protein>
    <recommendedName>
        <fullName evidence="2 5">peptidylprolyl isomerase</fullName>
        <ecNumber evidence="2 5">5.2.1.8</ecNumber>
    </recommendedName>
</protein>
<evidence type="ECO:0000256" key="6">
    <source>
        <dbReference type="SAM" id="MobiDB-lite"/>
    </source>
</evidence>
<dbReference type="Pfam" id="PF17800">
    <property type="entry name" value="NPL"/>
    <property type="match status" value="1"/>
</dbReference>
<keyword evidence="3 5" id="KW-0697">Rotamase</keyword>
<dbReference type="InterPro" id="IPR001179">
    <property type="entry name" value="PPIase_FKBP_dom"/>
</dbReference>
<dbReference type="Gene3D" id="3.10.50.40">
    <property type="match status" value="1"/>
</dbReference>
<feature type="compositionally biased region" description="Low complexity" evidence="6">
    <location>
        <begin position="253"/>
        <end position="268"/>
    </location>
</feature>
<dbReference type="GO" id="GO:0003755">
    <property type="term" value="F:peptidyl-prolyl cis-trans isomerase activity"/>
    <property type="evidence" value="ECO:0007669"/>
    <property type="project" value="UniProtKB-KW"/>
</dbReference>
<organism evidence="9">
    <name type="scientific">Lygus hesperus</name>
    <name type="common">Western plant bug</name>
    <dbReference type="NCBI Taxonomy" id="30085"/>
    <lineage>
        <taxon>Eukaryota</taxon>
        <taxon>Metazoa</taxon>
        <taxon>Ecdysozoa</taxon>
        <taxon>Arthropoda</taxon>
        <taxon>Hexapoda</taxon>
        <taxon>Insecta</taxon>
        <taxon>Pterygota</taxon>
        <taxon>Neoptera</taxon>
        <taxon>Paraneoptera</taxon>
        <taxon>Hemiptera</taxon>
        <taxon>Heteroptera</taxon>
        <taxon>Panheteroptera</taxon>
        <taxon>Cimicomorpha</taxon>
        <taxon>Miridae</taxon>
        <taxon>Mirini</taxon>
        <taxon>Lygus</taxon>
    </lineage>
</organism>
<feature type="non-terminal residue" evidence="9">
    <location>
        <position position="1"/>
    </location>
</feature>
<dbReference type="SUPFAM" id="SSF54534">
    <property type="entry name" value="FKBP-like"/>
    <property type="match status" value="1"/>
</dbReference>
<keyword evidence="4 5" id="KW-0413">Isomerase</keyword>
<gene>
    <name evidence="9" type="ORF">CM83_40440</name>
</gene>
<dbReference type="EMBL" id="GBHO01025914">
    <property type="protein sequence ID" value="JAG17690.1"/>
    <property type="molecule type" value="Transcribed_RNA"/>
</dbReference>
<dbReference type="AlphaFoldDB" id="A0A0A9XKR1"/>
<feature type="region of interest" description="Disordered" evidence="6">
    <location>
        <begin position="131"/>
        <end position="315"/>
    </location>
</feature>
<evidence type="ECO:0000313" key="9">
    <source>
        <dbReference type="EMBL" id="JAG17690.1"/>
    </source>
</evidence>
<keyword evidence="7" id="KW-0472">Membrane</keyword>
<keyword evidence="7" id="KW-0812">Transmembrane</keyword>
<feature type="transmembrane region" description="Helical" evidence="7">
    <location>
        <begin position="26"/>
        <end position="45"/>
    </location>
</feature>
<feature type="domain" description="PPIase FKBP-type" evidence="8">
    <location>
        <begin position="335"/>
        <end position="423"/>
    </location>
</feature>
<feature type="compositionally biased region" description="Acidic residues" evidence="6">
    <location>
        <begin position="137"/>
        <end position="170"/>
    </location>
</feature>
<keyword evidence="7" id="KW-1133">Transmembrane helix</keyword>
<dbReference type="InterPro" id="IPR041232">
    <property type="entry name" value="NPL"/>
</dbReference>
<feature type="compositionally biased region" description="Acidic residues" evidence="6">
    <location>
        <begin position="208"/>
        <end position="218"/>
    </location>
</feature>
<accession>A0A0A9XKR1</accession>